<dbReference type="InterPro" id="IPR032710">
    <property type="entry name" value="NTF2-like_dom_sf"/>
</dbReference>
<comment type="caution">
    <text evidence="1">The sequence shown here is derived from an EMBL/GenBank/DDBJ whole genome shotgun (WGS) entry which is preliminary data.</text>
</comment>
<evidence type="ECO:0000313" key="1">
    <source>
        <dbReference type="EMBL" id="RMH93122.1"/>
    </source>
</evidence>
<protein>
    <submittedName>
        <fullName evidence="1">Nuclear transport factor 2 family protein</fullName>
    </submittedName>
</protein>
<reference evidence="1 2" key="1">
    <citation type="submission" date="2018-10" db="EMBL/GenBank/DDBJ databases">
        <title>Proposal of Lysobacter pythonis sp. nov. isolated from royal pythons (Python regius).</title>
        <authorList>
            <person name="Hans-Juergen B."/>
            <person name="Huptas C."/>
            <person name="Sandra B."/>
            <person name="Igor L."/>
            <person name="Joachim S."/>
            <person name="Siegfried S."/>
            <person name="Mareike W."/>
            <person name="Peter K."/>
        </authorList>
    </citation>
    <scope>NUCLEOTIDE SEQUENCE [LARGE SCALE GENOMIC DNA]</scope>
    <source>
        <strain evidence="1 2">4284/11</strain>
    </source>
</reference>
<dbReference type="OrthoDB" id="8602165at2"/>
<organism evidence="1 2">
    <name type="scientific">Solilutibacter pythonis</name>
    <dbReference type="NCBI Taxonomy" id="2483112"/>
    <lineage>
        <taxon>Bacteria</taxon>
        <taxon>Pseudomonadati</taxon>
        <taxon>Pseudomonadota</taxon>
        <taxon>Gammaproteobacteria</taxon>
        <taxon>Lysobacterales</taxon>
        <taxon>Lysobacteraceae</taxon>
        <taxon>Solilutibacter</taxon>
    </lineage>
</organism>
<dbReference type="SUPFAM" id="SSF54427">
    <property type="entry name" value="NTF2-like"/>
    <property type="match status" value="1"/>
</dbReference>
<name>A0A3M2I1Q7_9GAMM</name>
<dbReference type="AlphaFoldDB" id="A0A3M2I1Q7"/>
<sequence>MEMHTELTRTVGRLIEAGCHYRLDELATLYAPDLRILIFLEDGVLLSVDHAENMAFFRDLKAAGAPPLDNSARFEHAEVQGDTGYVIVSRRLDLGVGPKRVVFNLMLRHESAHGWRVFREHAVVLGDA</sequence>
<accession>A0A3M2I1Q7</accession>
<evidence type="ECO:0000313" key="2">
    <source>
        <dbReference type="Proteomes" id="UP000275012"/>
    </source>
</evidence>
<dbReference type="Proteomes" id="UP000275012">
    <property type="component" value="Unassembled WGS sequence"/>
</dbReference>
<proteinExistence type="predicted"/>
<dbReference type="EMBL" id="RFLY01000007">
    <property type="protein sequence ID" value="RMH93122.1"/>
    <property type="molecule type" value="Genomic_DNA"/>
</dbReference>
<keyword evidence="2" id="KW-1185">Reference proteome</keyword>
<gene>
    <name evidence="1" type="ORF">EBB59_06160</name>
</gene>